<sequence>MIVGVSVAFAVLRMRYPMVYSYNIIAELVPVKFEEGFFSWMKVGFQVRQNEFLG</sequence>
<evidence type="ECO:0000313" key="2">
    <source>
        <dbReference type="Proteomes" id="UP000649617"/>
    </source>
</evidence>
<organism evidence="1 2">
    <name type="scientific">Symbiodinium pilosum</name>
    <name type="common">Dinoflagellate</name>
    <dbReference type="NCBI Taxonomy" id="2952"/>
    <lineage>
        <taxon>Eukaryota</taxon>
        <taxon>Sar</taxon>
        <taxon>Alveolata</taxon>
        <taxon>Dinophyceae</taxon>
        <taxon>Suessiales</taxon>
        <taxon>Symbiodiniaceae</taxon>
        <taxon>Symbiodinium</taxon>
    </lineage>
</organism>
<proteinExistence type="predicted"/>
<keyword evidence="2" id="KW-1185">Reference proteome</keyword>
<protein>
    <submittedName>
        <fullName evidence="1">Uncharacterized protein</fullName>
    </submittedName>
</protein>
<dbReference type="Proteomes" id="UP000649617">
    <property type="component" value="Unassembled WGS sequence"/>
</dbReference>
<name>A0A812V500_SYMPI</name>
<evidence type="ECO:0000313" key="1">
    <source>
        <dbReference type="EMBL" id="CAE7614657.1"/>
    </source>
</evidence>
<dbReference type="AlphaFoldDB" id="A0A812V500"/>
<accession>A0A812V500</accession>
<comment type="caution">
    <text evidence="1">The sequence shown here is derived from an EMBL/GenBank/DDBJ whole genome shotgun (WGS) entry which is preliminary data.</text>
</comment>
<reference evidence="1" key="1">
    <citation type="submission" date="2021-02" db="EMBL/GenBank/DDBJ databases">
        <authorList>
            <person name="Dougan E. K."/>
            <person name="Rhodes N."/>
            <person name="Thang M."/>
            <person name="Chan C."/>
        </authorList>
    </citation>
    <scope>NUCLEOTIDE SEQUENCE</scope>
</reference>
<gene>
    <name evidence="1" type="ORF">SPIL2461_LOCUS16163</name>
</gene>
<dbReference type="EMBL" id="CAJNIZ010041446">
    <property type="protein sequence ID" value="CAE7614657.1"/>
    <property type="molecule type" value="Genomic_DNA"/>
</dbReference>
<feature type="non-terminal residue" evidence="1">
    <location>
        <position position="1"/>
    </location>
</feature>